<evidence type="ECO:0000313" key="3">
    <source>
        <dbReference type="EMBL" id="SDN16509.1"/>
    </source>
</evidence>
<evidence type="ECO:0000313" key="4">
    <source>
        <dbReference type="Proteomes" id="UP000199182"/>
    </source>
</evidence>
<gene>
    <name evidence="3" type="ORF">SAMN05192585_11298</name>
</gene>
<evidence type="ECO:0000256" key="2">
    <source>
        <dbReference type="SAM" id="SignalP"/>
    </source>
</evidence>
<keyword evidence="1" id="KW-0472">Membrane</keyword>
<protein>
    <recommendedName>
        <fullName evidence="5">Oxaloacetate decarboxylase, gamma chain</fullName>
    </recommendedName>
</protein>
<organism evidence="3 4">
    <name type="scientific">Acetanaerobacterium elongatum</name>
    <dbReference type="NCBI Taxonomy" id="258515"/>
    <lineage>
        <taxon>Bacteria</taxon>
        <taxon>Bacillati</taxon>
        <taxon>Bacillota</taxon>
        <taxon>Clostridia</taxon>
        <taxon>Eubacteriales</taxon>
        <taxon>Oscillospiraceae</taxon>
        <taxon>Acetanaerobacterium</taxon>
    </lineage>
</organism>
<sequence>MMGLLNLFAASSATAAAGYSINMADLANSGKIMLLGMVGIFLVIIVIYLIVLALGKFFPEKKDD</sequence>
<keyword evidence="2" id="KW-0732">Signal</keyword>
<feature type="chain" id="PRO_5039231674" description="Oxaloacetate decarboxylase, gamma chain" evidence="2">
    <location>
        <begin position="16"/>
        <end position="64"/>
    </location>
</feature>
<dbReference type="EMBL" id="FNID01000012">
    <property type="protein sequence ID" value="SDN16509.1"/>
    <property type="molecule type" value="Genomic_DNA"/>
</dbReference>
<dbReference type="Proteomes" id="UP000199182">
    <property type="component" value="Unassembled WGS sequence"/>
</dbReference>
<evidence type="ECO:0008006" key="5">
    <source>
        <dbReference type="Google" id="ProtNLM"/>
    </source>
</evidence>
<accession>A0A1G9Z564</accession>
<reference evidence="3 4" key="1">
    <citation type="submission" date="2016-10" db="EMBL/GenBank/DDBJ databases">
        <authorList>
            <person name="de Groot N.N."/>
        </authorList>
    </citation>
    <scope>NUCLEOTIDE SEQUENCE [LARGE SCALE GENOMIC DNA]</scope>
    <source>
        <strain evidence="3 4">CGMCC 1.5012</strain>
    </source>
</reference>
<keyword evidence="1" id="KW-0812">Transmembrane</keyword>
<dbReference type="STRING" id="258515.SAMN05192585_11298"/>
<keyword evidence="4" id="KW-1185">Reference proteome</keyword>
<evidence type="ECO:0000256" key="1">
    <source>
        <dbReference type="SAM" id="Phobius"/>
    </source>
</evidence>
<dbReference type="AlphaFoldDB" id="A0A1G9Z564"/>
<keyword evidence="1" id="KW-1133">Transmembrane helix</keyword>
<name>A0A1G9Z564_9FIRM</name>
<feature type="signal peptide" evidence="2">
    <location>
        <begin position="1"/>
        <end position="15"/>
    </location>
</feature>
<proteinExistence type="predicted"/>
<feature type="transmembrane region" description="Helical" evidence="1">
    <location>
        <begin position="32"/>
        <end position="54"/>
    </location>
</feature>
<dbReference type="RefSeq" id="WP_092639540.1">
    <property type="nucleotide sequence ID" value="NZ_FNID01000012.1"/>
</dbReference>
<dbReference type="NCBIfam" id="NF040909">
    <property type="entry name" value="OadG_rel_small"/>
    <property type="match status" value="1"/>
</dbReference>